<dbReference type="HAMAP" id="MF_00911">
    <property type="entry name" value="FtsQ_subfam"/>
    <property type="match status" value="1"/>
</dbReference>
<keyword evidence="3 9" id="KW-0997">Cell inner membrane</keyword>
<comment type="function">
    <text evidence="9">Essential cell division protein. May link together the upstream cell division proteins, which are predominantly cytoplasmic, with the downstream cell division proteins, which are predominantly periplasmic. May control correct divisome assembly.</text>
</comment>
<keyword evidence="5 9" id="KW-0812">Transmembrane</keyword>
<dbReference type="Proteomes" id="UP000009102">
    <property type="component" value="Chromosome"/>
</dbReference>
<evidence type="ECO:0000256" key="1">
    <source>
        <dbReference type="ARBA" id="ARBA00004370"/>
    </source>
</evidence>
<dbReference type="GO" id="GO:0043093">
    <property type="term" value="P:FtsZ-dependent cytokinesis"/>
    <property type="evidence" value="ECO:0007669"/>
    <property type="project" value="UniProtKB-UniRule"/>
</dbReference>
<comment type="subunit">
    <text evidence="9">Part of a complex composed of FtsB, FtsL and FtsQ.</text>
</comment>
<dbReference type="InterPro" id="IPR005548">
    <property type="entry name" value="Cell_div_FtsQ/DivIB_C"/>
</dbReference>
<evidence type="ECO:0000256" key="6">
    <source>
        <dbReference type="ARBA" id="ARBA00022989"/>
    </source>
</evidence>
<dbReference type="HOGENOM" id="CLU_064041_1_1_6"/>
<evidence type="ECO:0000259" key="10">
    <source>
        <dbReference type="PROSITE" id="PS51779"/>
    </source>
</evidence>
<organism evidence="11 12">
    <name type="scientific">Halothiobacillus neapolitanus (strain ATCC 23641 / DSM 15147 / CIP 104769 / NCIMB 8539 / c2)</name>
    <name type="common">Thiobacillus neapolitanus</name>
    <dbReference type="NCBI Taxonomy" id="555778"/>
    <lineage>
        <taxon>Bacteria</taxon>
        <taxon>Pseudomonadati</taxon>
        <taxon>Pseudomonadota</taxon>
        <taxon>Gammaproteobacteria</taxon>
        <taxon>Chromatiales</taxon>
        <taxon>Halothiobacillaceae</taxon>
        <taxon>Halothiobacillus</taxon>
    </lineage>
</organism>
<evidence type="ECO:0000256" key="3">
    <source>
        <dbReference type="ARBA" id="ARBA00022519"/>
    </source>
</evidence>
<evidence type="ECO:0000313" key="12">
    <source>
        <dbReference type="Proteomes" id="UP000009102"/>
    </source>
</evidence>
<evidence type="ECO:0000256" key="7">
    <source>
        <dbReference type="ARBA" id="ARBA00023136"/>
    </source>
</evidence>
<evidence type="ECO:0000313" key="11">
    <source>
        <dbReference type="EMBL" id="ACX95310.1"/>
    </source>
</evidence>
<dbReference type="eggNOG" id="COG1589">
    <property type="taxonomic scope" value="Bacteria"/>
</dbReference>
<keyword evidence="8 9" id="KW-0131">Cell cycle</keyword>
<keyword evidence="12" id="KW-1185">Reference proteome</keyword>
<name>D0KXY7_HALNC</name>
<dbReference type="KEGG" id="hna:Hneap_0453"/>
<dbReference type="GO" id="GO:0005886">
    <property type="term" value="C:plasma membrane"/>
    <property type="evidence" value="ECO:0007669"/>
    <property type="project" value="UniProtKB-SubCell"/>
</dbReference>
<dbReference type="PANTHER" id="PTHR35851:SF1">
    <property type="entry name" value="CELL DIVISION PROTEIN FTSQ"/>
    <property type="match status" value="1"/>
</dbReference>
<dbReference type="AlphaFoldDB" id="D0KXY7"/>
<dbReference type="InterPro" id="IPR034746">
    <property type="entry name" value="POTRA"/>
</dbReference>
<dbReference type="OrthoDB" id="9790370at2"/>
<keyword evidence="2 9" id="KW-1003">Cell membrane</keyword>
<comment type="similarity">
    <text evidence="9">Belongs to the FtsQ/DivIB family. FtsQ subfamily.</text>
</comment>
<keyword evidence="4 9" id="KW-0132">Cell division</keyword>
<dbReference type="InterPro" id="IPR013685">
    <property type="entry name" value="POTRA_FtsQ_type"/>
</dbReference>
<dbReference type="STRING" id="555778.Hneap_0453"/>
<dbReference type="Pfam" id="PF08478">
    <property type="entry name" value="POTRA_1"/>
    <property type="match status" value="1"/>
</dbReference>
<dbReference type="EMBL" id="CP001801">
    <property type="protein sequence ID" value="ACX95310.1"/>
    <property type="molecule type" value="Genomic_DNA"/>
</dbReference>
<dbReference type="PROSITE" id="PS51779">
    <property type="entry name" value="POTRA"/>
    <property type="match status" value="1"/>
</dbReference>
<evidence type="ECO:0000256" key="4">
    <source>
        <dbReference type="ARBA" id="ARBA00022618"/>
    </source>
</evidence>
<reference evidence="11 12" key="1">
    <citation type="submission" date="2009-10" db="EMBL/GenBank/DDBJ databases">
        <title>Complete sequence of Halothiobacillus neapolitanus c2.</title>
        <authorList>
            <consortium name="US DOE Joint Genome Institute"/>
            <person name="Lucas S."/>
            <person name="Copeland A."/>
            <person name="Lapidus A."/>
            <person name="Glavina del Rio T."/>
            <person name="Tice H."/>
            <person name="Bruce D."/>
            <person name="Goodwin L."/>
            <person name="Pitluck S."/>
            <person name="Davenport K."/>
            <person name="Brettin T."/>
            <person name="Detter J.C."/>
            <person name="Han C."/>
            <person name="Tapia R."/>
            <person name="Larimer F."/>
            <person name="Land M."/>
            <person name="Hauser L."/>
            <person name="Kyrpides N."/>
            <person name="Mikhailova N."/>
            <person name="Kerfeld C."/>
            <person name="Cannon G."/>
            <person name="Heinhort S."/>
        </authorList>
    </citation>
    <scope>NUCLEOTIDE SEQUENCE [LARGE SCALE GENOMIC DNA]</scope>
    <source>
        <strain evidence="12">ATCC 23641 / c2</strain>
    </source>
</reference>
<protein>
    <recommendedName>
        <fullName evidence="9">Cell division protein FtsQ</fullName>
    </recommendedName>
</protein>
<dbReference type="PANTHER" id="PTHR35851">
    <property type="entry name" value="CELL DIVISION PROTEIN FTSQ"/>
    <property type="match status" value="1"/>
</dbReference>
<dbReference type="Gene3D" id="3.10.20.310">
    <property type="entry name" value="membrane protein fhac"/>
    <property type="match status" value="1"/>
</dbReference>
<accession>D0KXY7</accession>
<dbReference type="GO" id="GO:0032153">
    <property type="term" value="C:cell division site"/>
    <property type="evidence" value="ECO:0007669"/>
    <property type="project" value="UniProtKB-UniRule"/>
</dbReference>
<dbReference type="Pfam" id="PF03799">
    <property type="entry name" value="FtsQ_DivIB_C"/>
    <property type="match status" value="1"/>
</dbReference>
<gene>
    <name evidence="9" type="primary">ftsQ</name>
    <name evidence="11" type="ordered locus">Hneap_0453</name>
</gene>
<feature type="domain" description="POTRA" evidence="10">
    <location>
        <begin position="61"/>
        <end position="130"/>
    </location>
</feature>
<evidence type="ECO:0000256" key="8">
    <source>
        <dbReference type="ARBA" id="ARBA00023306"/>
    </source>
</evidence>
<evidence type="ECO:0000256" key="5">
    <source>
        <dbReference type="ARBA" id="ARBA00022692"/>
    </source>
</evidence>
<dbReference type="Gene3D" id="3.40.50.11690">
    <property type="entry name" value="Cell division protein FtsQ/DivIB"/>
    <property type="match status" value="1"/>
</dbReference>
<sequence>MAAASRPVQARPKSPSLREQWDAFAQMAIRLLTVLFNWAITFALLGMLGLAGWAFWQKLQVPVAHVVVQGATPEASADWVRRDLSAVIGQDIWQVDLNAVQAQLLKNTWLTRADVRRVWPDTLVVQIAIHHPIARWQGDQLLDSDGSVFQPNGMSRGLANTEALPNLSGPDGRQWAVWERYLSLKPALAAEGLEMTGLIENSRGSLDVMVQGGTKIRLGTEQIESRLQRLLDVYQKTLVGKLDQIAVIDLRYTNGFAVQWRNPPAAPKKKK</sequence>
<keyword evidence="6 9" id="KW-1133">Transmembrane helix</keyword>
<evidence type="ECO:0000256" key="9">
    <source>
        <dbReference type="HAMAP-Rule" id="MF_00911"/>
    </source>
</evidence>
<evidence type="ECO:0000256" key="2">
    <source>
        <dbReference type="ARBA" id="ARBA00022475"/>
    </source>
</evidence>
<dbReference type="InterPro" id="IPR026579">
    <property type="entry name" value="FtsQ"/>
</dbReference>
<proteinExistence type="inferred from homology"/>
<dbReference type="RefSeq" id="WP_012823346.1">
    <property type="nucleotide sequence ID" value="NC_013422.1"/>
</dbReference>
<dbReference type="InterPro" id="IPR045335">
    <property type="entry name" value="FtsQ_C_sf"/>
</dbReference>
<feature type="transmembrane region" description="Helical" evidence="9">
    <location>
        <begin position="34"/>
        <end position="56"/>
    </location>
</feature>
<dbReference type="GO" id="GO:0090529">
    <property type="term" value="P:cell septum assembly"/>
    <property type="evidence" value="ECO:0007669"/>
    <property type="project" value="InterPro"/>
</dbReference>
<comment type="subcellular location">
    <subcellularLocation>
        <location evidence="9">Cell inner membrane</location>
        <topology evidence="9">Single-pass type II membrane protein</topology>
    </subcellularLocation>
    <subcellularLocation>
        <location evidence="1">Membrane</location>
    </subcellularLocation>
    <text evidence="9">Localizes to the division septum.</text>
</comment>
<keyword evidence="7 9" id="KW-0472">Membrane</keyword>